<dbReference type="GO" id="GO:0004623">
    <property type="term" value="F:phospholipase A2 activity"/>
    <property type="evidence" value="ECO:0000318"/>
    <property type="project" value="GO_Central"/>
</dbReference>
<dbReference type="InterPro" id="IPR051496">
    <property type="entry name" value="H-rev107_PLA/AT"/>
</dbReference>
<dbReference type="GO" id="GO:0005737">
    <property type="term" value="C:cytoplasm"/>
    <property type="evidence" value="ECO:0000318"/>
    <property type="project" value="GO_Central"/>
</dbReference>
<dbReference type="GO" id="GO:0008970">
    <property type="term" value="F:phospholipase A1 activity"/>
    <property type="evidence" value="ECO:0000318"/>
    <property type="project" value="GO_Central"/>
</dbReference>
<dbReference type="PANTHER" id="PTHR13943">
    <property type="entry name" value="HRAS-LIKE SUPPRESSOR - RELATED"/>
    <property type="match status" value="1"/>
</dbReference>
<proteinExistence type="inferred from homology"/>
<dbReference type="Bgee" id="ENSLOCG00000002818">
    <property type="expression patterns" value="Expressed in testis and 2 other cell types or tissues"/>
</dbReference>
<dbReference type="EMBL" id="AHAT01038740">
    <property type="status" value="NOT_ANNOTATED_CDS"/>
    <property type="molecule type" value="Genomic_DNA"/>
</dbReference>
<reference evidence="6" key="2">
    <citation type="submission" date="2025-08" db="UniProtKB">
        <authorList>
            <consortium name="Ensembl"/>
        </authorList>
    </citation>
    <scope>IDENTIFICATION</scope>
</reference>
<dbReference type="Gene3D" id="3.90.1720.10">
    <property type="entry name" value="endopeptidase domain like (from Nostoc punctiforme)"/>
    <property type="match status" value="1"/>
</dbReference>
<accession>W5M4K7</accession>
<comment type="similarity">
    <text evidence="1">Belongs to the H-rev107 family.</text>
</comment>
<protein>
    <recommendedName>
        <fullName evidence="5">LRAT domain-containing protein</fullName>
    </recommendedName>
</protein>
<evidence type="ECO:0000313" key="7">
    <source>
        <dbReference type="Proteomes" id="UP000018468"/>
    </source>
</evidence>
<dbReference type="GO" id="GO:0070292">
    <property type="term" value="P:N-acylphosphatidylethanolamine metabolic process"/>
    <property type="evidence" value="ECO:0000318"/>
    <property type="project" value="GO_Central"/>
</dbReference>
<dbReference type="GeneTree" id="ENSGT00940000156634"/>
<dbReference type="OMA" id="PERNCEN"/>
<evidence type="ECO:0000256" key="4">
    <source>
        <dbReference type="ARBA" id="ARBA00023098"/>
    </source>
</evidence>
<dbReference type="PANTHER" id="PTHR13943:SF31">
    <property type="entry name" value="PHOSPHOLIPASE A AND ACYLTRANSFERASE 3"/>
    <property type="match status" value="1"/>
</dbReference>
<dbReference type="HOGENOM" id="CLU_109418_0_1_1"/>
<dbReference type="AlphaFoldDB" id="W5M4K7"/>
<keyword evidence="3" id="KW-0378">Hydrolase</keyword>
<dbReference type="Proteomes" id="UP000018468">
    <property type="component" value="Linkage group LG5"/>
</dbReference>
<name>W5M4K7_LEPOC</name>
<dbReference type="eggNOG" id="ENOG502S0JN">
    <property type="taxonomic scope" value="Eukaryota"/>
</dbReference>
<dbReference type="GO" id="GO:0016410">
    <property type="term" value="F:N-acyltransferase activity"/>
    <property type="evidence" value="ECO:0000318"/>
    <property type="project" value="GO_Central"/>
</dbReference>
<evidence type="ECO:0000256" key="3">
    <source>
        <dbReference type="ARBA" id="ARBA00022801"/>
    </source>
</evidence>
<dbReference type="Pfam" id="PF04970">
    <property type="entry name" value="LRAT"/>
    <property type="match status" value="1"/>
</dbReference>
<reference evidence="6" key="3">
    <citation type="submission" date="2025-09" db="UniProtKB">
        <authorList>
            <consortium name="Ensembl"/>
        </authorList>
    </citation>
    <scope>IDENTIFICATION</scope>
</reference>
<organism evidence="6 7">
    <name type="scientific">Lepisosteus oculatus</name>
    <name type="common">Spotted gar</name>
    <dbReference type="NCBI Taxonomy" id="7918"/>
    <lineage>
        <taxon>Eukaryota</taxon>
        <taxon>Metazoa</taxon>
        <taxon>Chordata</taxon>
        <taxon>Craniata</taxon>
        <taxon>Vertebrata</taxon>
        <taxon>Euteleostomi</taxon>
        <taxon>Actinopterygii</taxon>
        <taxon>Neopterygii</taxon>
        <taxon>Holostei</taxon>
        <taxon>Semionotiformes</taxon>
        <taxon>Lepisosteidae</taxon>
        <taxon>Lepisosteus</taxon>
    </lineage>
</organism>
<keyword evidence="2" id="KW-0808">Transferase</keyword>
<dbReference type="InParanoid" id="W5M4K7"/>
<evidence type="ECO:0000313" key="6">
    <source>
        <dbReference type="Ensembl" id="ENSLOCP00000003315.1"/>
    </source>
</evidence>
<evidence type="ECO:0000256" key="2">
    <source>
        <dbReference type="ARBA" id="ARBA00022679"/>
    </source>
</evidence>
<dbReference type="STRING" id="7918.ENSLOCP00000003315"/>
<dbReference type="PROSITE" id="PS51934">
    <property type="entry name" value="LRAT"/>
    <property type="match status" value="1"/>
</dbReference>
<evidence type="ECO:0000259" key="5">
    <source>
        <dbReference type="PROSITE" id="PS51934"/>
    </source>
</evidence>
<sequence>FRCVFQFPEPHRGDLLEFPRDRFTHWGLYMGDGYVIHLAPIGRGGGRVLSGYFSSVTSSHANVLKELLKDVAGPGLDYRVQNKDQIHPPLPVDAIMQEAEAKIGTVVGYSFPSRNCEHFVTELRYGRGFSAQSLLFYPSPHDEHSSVGVLTVLDIRIVLHLCKA</sequence>
<dbReference type="InterPro" id="IPR007053">
    <property type="entry name" value="LRAT_dom"/>
</dbReference>
<evidence type="ECO:0000256" key="1">
    <source>
        <dbReference type="ARBA" id="ARBA00007824"/>
    </source>
</evidence>
<feature type="domain" description="LRAT" evidence="5">
    <location>
        <begin position="15"/>
        <end position="132"/>
    </location>
</feature>
<keyword evidence="7" id="KW-1185">Reference proteome</keyword>
<reference evidence="7" key="1">
    <citation type="submission" date="2011-12" db="EMBL/GenBank/DDBJ databases">
        <title>The Draft Genome of Lepisosteus oculatus.</title>
        <authorList>
            <consortium name="The Broad Institute Genome Assembly &amp; Analysis Group"/>
            <consortium name="Computational R&amp;D Group"/>
            <consortium name="and Sequencing Platform"/>
            <person name="Di Palma F."/>
            <person name="Alfoldi J."/>
            <person name="Johnson J."/>
            <person name="Berlin A."/>
            <person name="Gnerre S."/>
            <person name="Jaffe D."/>
            <person name="MacCallum I."/>
            <person name="Young S."/>
            <person name="Walker B.J."/>
            <person name="Lander E.S."/>
            <person name="Lindblad-Toh K."/>
        </authorList>
    </citation>
    <scope>NUCLEOTIDE SEQUENCE [LARGE SCALE GENOMIC DNA]</scope>
</reference>
<keyword evidence="4" id="KW-0443">Lipid metabolism</keyword>
<dbReference type="Ensembl" id="ENSLOCT00000003322.1">
    <property type="protein sequence ID" value="ENSLOCP00000003315.1"/>
    <property type="gene ID" value="ENSLOCG00000002818.1"/>
</dbReference>